<dbReference type="SUPFAM" id="SSF53756">
    <property type="entry name" value="UDP-Glycosyltransferase/glycogen phosphorylase"/>
    <property type="match status" value="1"/>
</dbReference>
<dbReference type="Gene3D" id="3.40.50.2000">
    <property type="entry name" value="Glycogen Phosphorylase B"/>
    <property type="match status" value="1"/>
</dbReference>
<evidence type="ECO:0000313" key="13">
    <source>
        <dbReference type="Proteomes" id="UP001461498"/>
    </source>
</evidence>
<keyword evidence="6" id="KW-0256">Endoplasmic reticulum</keyword>
<evidence type="ECO:0000256" key="10">
    <source>
        <dbReference type="ARBA" id="ARBA00046288"/>
    </source>
</evidence>
<dbReference type="Proteomes" id="UP001461498">
    <property type="component" value="Unassembled WGS sequence"/>
</dbReference>
<keyword evidence="9" id="KW-0325">Glycoprotein</keyword>
<evidence type="ECO:0000313" key="12">
    <source>
        <dbReference type="EMBL" id="KAK9504084.1"/>
    </source>
</evidence>
<dbReference type="AlphaFoldDB" id="A0AAW1D672"/>
<proteinExistence type="inferred from homology"/>
<evidence type="ECO:0000256" key="11">
    <source>
        <dbReference type="SAM" id="Phobius"/>
    </source>
</evidence>
<keyword evidence="13" id="KW-1185">Reference proteome</keyword>
<keyword evidence="4" id="KW-0808">Transferase</keyword>
<dbReference type="FunFam" id="3.40.50.2000:FF:000050">
    <property type="entry name" value="UDP-glucuronosyltransferase"/>
    <property type="match status" value="1"/>
</dbReference>
<evidence type="ECO:0000256" key="6">
    <source>
        <dbReference type="ARBA" id="ARBA00022824"/>
    </source>
</evidence>
<evidence type="ECO:0000256" key="5">
    <source>
        <dbReference type="ARBA" id="ARBA00022692"/>
    </source>
</evidence>
<dbReference type="CDD" id="cd03784">
    <property type="entry name" value="GT1_Gtf-like"/>
    <property type="match status" value="1"/>
</dbReference>
<sequence>MNTSLILVNSHFGLHKPAPLSPQVKHVGGMHIKEAKPLNEELEKFINDSEQGVILLSMGSMFRSESLPKNIRKAFENAFMRLPQRVIWKWENENYYNKDGKILYMKWIPQRDVLAHKNIKLFIYHGGLMGTMEAVYCGVPILGIPMYGDMPVNLAAVTSFGAGTVLAIQQITEDSVFTTINHMINNTSYKRRAEELSNIFKDRIIPPLDEAVYWTEYVIRHKGAQHLSSSSKHLYWFQYYLIDIILFLILAFFTILTLTVYPIKLLVICLKICFSQIIFKKTIKRD</sequence>
<keyword evidence="3" id="KW-0328">Glycosyltransferase</keyword>
<dbReference type="EMBL" id="JAPXFL010000007">
    <property type="protein sequence ID" value="KAK9504084.1"/>
    <property type="molecule type" value="Genomic_DNA"/>
</dbReference>
<dbReference type="Pfam" id="PF00201">
    <property type="entry name" value="UDPGT"/>
    <property type="match status" value="1"/>
</dbReference>
<dbReference type="InterPro" id="IPR002213">
    <property type="entry name" value="UDP_glucos_trans"/>
</dbReference>
<keyword evidence="8 11" id="KW-0472">Membrane</keyword>
<dbReference type="InterPro" id="IPR050271">
    <property type="entry name" value="UDP-glycosyltransferase"/>
</dbReference>
<evidence type="ECO:0000256" key="8">
    <source>
        <dbReference type="ARBA" id="ARBA00023136"/>
    </source>
</evidence>
<evidence type="ECO:0000256" key="1">
    <source>
        <dbReference type="ARBA" id="ARBA00004240"/>
    </source>
</evidence>
<evidence type="ECO:0000256" key="7">
    <source>
        <dbReference type="ARBA" id="ARBA00022989"/>
    </source>
</evidence>
<keyword evidence="5 11" id="KW-0812">Transmembrane</keyword>
<accession>A0AAW1D672</accession>
<dbReference type="PANTHER" id="PTHR48043">
    <property type="entry name" value="EG:EG0003.4 PROTEIN-RELATED"/>
    <property type="match status" value="1"/>
</dbReference>
<keyword evidence="7 11" id="KW-1133">Transmembrane helix</keyword>
<dbReference type="PANTHER" id="PTHR48043:SF145">
    <property type="entry name" value="FI06409P-RELATED"/>
    <property type="match status" value="1"/>
</dbReference>
<comment type="similarity">
    <text evidence="2">Belongs to the UDP-glycosyltransferase family.</text>
</comment>
<evidence type="ECO:0000256" key="9">
    <source>
        <dbReference type="ARBA" id="ARBA00023180"/>
    </source>
</evidence>
<evidence type="ECO:0000256" key="3">
    <source>
        <dbReference type="ARBA" id="ARBA00022676"/>
    </source>
</evidence>
<name>A0AAW1D672_9HEMI</name>
<comment type="caution">
    <text evidence="12">The sequence shown here is derived from an EMBL/GenBank/DDBJ whole genome shotgun (WGS) entry which is preliminary data.</text>
</comment>
<evidence type="ECO:0000256" key="4">
    <source>
        <dbReference type="ARBA" id="ARBA00022679"/>
    </source>
</evidence>
<gene>
    <name evidence="12" type="ORF">O3M35_010506</name>
</gene>
<dbReference type="GO" id="GO:0005783">
    <property type="term" value="C:endoplasmic reticulum"/>
    <property type="evidence" value="ECO:0007669"/>
    <property type="project" value="UniProtKB-SubCell"/>
</dbReference>
<evidence type="ECO:0000256" key="2">
    <source>
        <dbReference type="ARBA" id="ARBA00009995"/>
    </source>
</evidence>
<evidence type="ECO:0008006" key="14">
    <source>
        <dbReference type="Google" id="ProtNLM"/>
    </source>
</evidence>
<dbReference type="GO" id="GO:0008194">
    <property type="term" value="F:UDP-glycosyltransferase activity"/>
    <property type="evidence" value="ECO:0007669"/>
    <property type="project" value="InterPro"/>
</dbReference>
<reference evidence="12 13" key="1">
    <citation type="submission" date="2022-12" db="EMBL/GenBank/DDBJ databases">
        <title>Chromosome-level genome assembly of true bugs.</title>
        <authorList>
            <person name="Ma L."/>
            <person name="Li H."/>
        </authorList>
    </citation>
    <scope>NUCLEOTIDE SEQUENCE [LARGE SCALE GENOMIC DNA]</scope>
    <source>
        <strain evidence="12">Lab_2022b</strain>
    </source>
</reference>
<organism evidence="12 13">
    <name type="scientific">Rhynocoris fuscipes</name>
    <dbReference type="NCBI Taxonomy" id="488301"/>
    <lineage>
        <taxon>Eukaryota</taxon>
        <taxon>Metazoa</taxon>
        <taxon>Ecdysozoa</taxon>
        <taxon>Arthropoda</taxon>
        <taxon>Hexapoda</taxon>
        <taxon>Insecta</taxon>
        <taxon>Pterygota</taxon>
        <taxon>Neoptera</taxon>
        <taxon>Paraneoptera</taxon>
        <taxon>Hemiptera</taxon>
        <taxon>Heteroptera</taxon>
        <taxon>Panheteroptera</taxon>
        <taxon>Cimicomorpha</taxon>
        <taxon>Reduviidae</taxon>
        <taxon>Harpactorinae</taxon>
        <taxon>Harpactorini</taxon>
        <taxon>Rhynocoris</taxon>
    </lineage>
</organism>
<protein>
    <recommendedName>
        <fullName evidence="14">UDP-glucuronosyltransferase</fullName>
    </recommendedName>
</protein>
<comment type="subcellular location">
    <subcellularLocation>
        <location evidence="10">Endomembrane system</location>
        <topology evidence="10">Single-pass type I membrane protein</topology>
    </subcellularLocation>
    <subcellularLocation>
        <location evidence="1">Endoplasmic reticulum</location>
    </subcellularLocation>
</comment>
<feature type="transmembrane region" description="Helical" evidence="11">
    <location>
        <begin position="234"/>
        <end position="255"/>
    </location>
</feature>